<dbReference type="Pfam" id="PF00109">
    <property type="entry name" value="ketoacyl-synt"/>
    <property type="match status" value="1"/>
</dbReference>
<dbReference type="PANTHER" id="PTHR11712:SF297">
    <property type="entry name" value="3-OXOACYL-[ACYL-CARRIER-PROTEIN] SYNTHASE, MITOCHONDRIAL"/>
    <property type="match status" value="1"/>
</dbReference>
<dbReference type="Gene3D" id="6.10.160.20">
    <property type="match status" value="1"/>
</dbReference>
<evidence type="ECO:0000313" key="7">
    <source>
        <dbReference type="Proteomes" id="UP001255856"/>
    </source>
</evidence>
<dbReference type="Proteomes" id="UP001255856">
    <property type="component" value="Unassembled WGS sequence"/>
</dbReference>
<name>A0AAD9IHB2_PROWI</name>
<proteinExistence type="inferred from homology"/>
<dbReference type="GO" id="GO:0004315">
    <property type="term" value="F:3-oxoacyl-[acyl-carrier-protein] synthase activity"/>
    <property type="evidence" value="ECO:0007669"/>
    <property type="project" value="UniProtKB-EC"/>
</dbReference>
<gene>
    <name evidence="6" type="ORF">QBZ16_004451</name>
</gene>
<dbReference type="SUPFAM" id="SSF53901">
    <property type="entry name" value="Thiolase-like"/>
    <property type="match status" value="2"/>
</dbReference>
<evidence type="ECO:0000256" key="1">
    <source>
        <dbReference type="ARBA" id="ARBA00008467"/>
    </source>
</evidence>
<dbReference type="PROSITE" id="PS52004">
    <property type="entry name" value="KS3_2"/>
    <property type="match status" value="1"/>
</dbReference>
<keyword evidence="3 4" id="KW-0808">Transferase</keyword>
<dbReference type="InterPro" id="IPR038291">
    <property type="entry name" value="SAP30_C_sf"/>
</dbReference>
<dbReference type="InterPro" id="IPR014030">
    <property type="entry name" value="Ketoacyl_synth_N"/>
</dbReference>
<evidence type="ECO:0000259" key="5">
    <source>
        <dbReference type="PROSITE" id="PS52004"/>
    </source>
</evidence>
<evidence type="ECO:0000313" key="6">
    <source>
        <dbReference type="EMBL" id="KAK2077606.1"/>
    </source>
</evidence>
<dbReference type="Gene3D" id="3.40.47.10">
    <property type="match status" value="2"/>
</dbReference>
<dbReference type="PANTHER" id="PTHR11712">
    <property type="entry name" value="POLYKETIDE SYNTHASE-RELATED"/>
    <property type="match status" value="1"/>
</dbReference>
<accession>A0AAD9IHB2</accession>
<dbReference type="Pfam" id="PF02801">
    <property type="entry name" value="Ketoacyl-synt_C"/>
    <property type="match status" value="1"/>
</dbReference>
<evidence type="ECO:0000256" key="3">
    <source>
        <dbReference type="ARBA" id="ARBA00022679"/>
    </source>
</evidence>
<dbReference type="NCBIfam" id="NF005589">
    <property type="entry name" value="PRK07314.1"/>
    <property type="match status" value="1"/>
</dbReference>
<protein>
    <recommendedName>
        <fullName evidence="2">beta-ketoacyl-[acyl-carrier-protein] synthase I</fullName>
        <ecNumber evidence="2">2.3.1.41</ecNumber>
    </recommendedName>
</protein>
<sequence>MSGPVRRLSTGPGPLRRVVVSGIGLVTPLGIGKDATWNRVIAGETAVRPLLPDDLPPAHRDAFSGLSSKVIACVPRPAPGEAAKALEADLKRHARSTTLALWAAEEALRDGGWRPSSDEERDAAGVVIGVGMSFTADLADAGLLLGENRLRRLSPHFVPRILANSAAGAVGLAHGLRGPTHCPSTACATGAHALGDAARMIALGDADVMLAGGAEACVDAIALAAFGRLKALSTARNEERAELASRPFDAERDGFVMGEGAGVMLLESEEHARARGARVYAELAGYGMSGDAHHATQPPPDGRGARQAMLRALRSAGCDPDEVGYVNAHATSTPQGDEVEARAIQGVFGKRPSLLVSSTKGATGHLLGAAGAVEAALAVLALQSGTAPPTVNLERPEPADLIPGLVGPGAPPAISKDTRAVVSNSFGDEDGLALLPKHTILGNGEEIKLQRNALLILQHPTGNEPGFDLVEGHIVGLAEEVDTGRRTSARSSSIPRINLNKLDMAALRRYRNRYRLPDPGPHTTKDQLVVSVAEHLHAQIVDERTVLASFLTAVKRRRAA</sequence>
<dbReference type="InterPro" id="IPR020841">
    <property type="entry name" value="PKS_Beta-ketoAc_synthase_dom"/>
</dbReference>
<dbReference type="AlphaFoldDB" id="A0AAD9IHB2"/>
<dbReference type="Pfam" id="PF13867">
    <property type="entry name" value="SAP30_Sin3_bdg"/>
    <property type="match status" value="1"/>
</dbReference>
<keyword evidence="7" id="KW-1185">Reference proteome</keyword>
<evidence type="ECO:0000256" key="4">
    <source>
        <dbReference type="RuleBase" id="RU003694"/>
    </source>
</evidence>
<feature type="domain" description="Ketosynthase family 3 (KS3)" evidence="5">
    <location>
        <begin position="15"/>
        <end position="437"/>
    </location>
</feature>
<dbReference type="SMART" id="SM00825">
    <property type="entry name" value="PKS_KS"/>
    <property type="match status" value="1"/>
</dbReference>
<comment type="similarity">
    <text evidence="1 4">Belongs to the thiolase-like superfamily. Beta-ketoacyl-ACP synthases family.</text>
</comment>
<evidence type="ECO:0000256" key="2">
    <source>
        <dbReference type="ARBA" id="ARBA00013191"/>
    </source>
</evidence>
<dbReference type="EC" id="2.3.1.41" evidence="2"/>
<dbReference type="InterPro" id="IPR016039">
    <property type="entry name" value="Thiolase-like"/>
</dbReference>
<dbReference type="InterPro" id="IPR000794">
    <property type="entry name" value="Beta-ketoacyl_synthase"/>
</dbReference>
<dbReference type="InterPro" id="IPR018201">
    <property type="entry name" value="Ketoacyl_synth_AS"/>
</dbReference>
<dbReference type="EMBL" id="JASFZW010000006">
    <property type="protein sequence ID" value="KAK2077606.1"/>
    <property type="molecule type" value="Genomic_DNA"/>
</dbReference>
<dbReference type="InterPro" id="IPR014031">
    <property type="entry name" value="Ketoacyl_synth_C"/>
</dbReference>
<dbReference type="CDD" id="cd00834">
    <property type="entry name" value="KAS_I_II"/>
    <property type="match status" value="1"/>
</dbReference>
<reference evidence="6" key="1">
    <citation type="submission" date="2021-01" db="EMBL/GenBank/DDBJ databases">
        <authorList>
            <person name="Eckstrom K.M.E."/>
        </authorList>
    </citation>
    <scope>NUCLEOTIDE SEQUENCE</scope>
    <source>
        <strain evidence="6">UVCC 0001</strain>
    </source>
</reference>
<dbReference type="GO" id="GO:0006633">
    <property type="term" value="P:fatty acid biosynthetic process"/>
    <property type="evidence" value="ECO:0007669"/>
    <property type="project" value="InterPro"/>
</dbReference>
<dbReference type="InterPro" id="IPR025718">
    <property type="entry name" value="SAP30_Sin3-bd"/>
</dbReference>
<dbReference type="GO" id="GO:0005739">
    <property type="term" value="C:mitochondrion"/>
    <property type="evidence" value="ECO:0007669"/>
    <property type="project" value="TreeGrafter"/>
</dbReference>
<comment type="caution">
    <text evidence="6">The sequence shown here is derived from an EMBL/GenBank/DDBJ whole genome shotgun (WGS) entry which is preliminary data.</text>
</comment>
<dbReference type="PROSITE" id="PS00606">
    <property type="entry name" value="KS3_1"/>
    <property type="match status" value="1"/>
</dbReference>
<organism evidence="6 7">
    <name type="scientific">Prototheca wickerhamii</name>
    <dbReference type="NCBI Taxonomy" id="3111"/>
    <lineage>
        <taxon>Eukaryota</taxon>
        <taxon>Viridiplantae</taxon>
        <taxon>Chlorophyta</taxon>
        <taxon>core chlorophytes</taxon>
        <taxon>Trebouxiophyceae</taxon>
        <taxon>Chlorellales</taxon>
        <taxon>Chlorellaceae</taxon>
        <taxon>Prototheca</taxon>
    </lineage>
</organism>